<dbReference type="RefSeq" id="WP_173803761.1">
    <property type="nucleotide sequence ID" value="NZ_JABSNM010000002.1"/>
</dbReference>
<evidence type="ECO:0000313" key="2">
    <source>
        <dbReference type="Proteomes" id="UP001516061"/>
    </source>
</evidence>
<organism evidence="1 2">
    <name type="scientific">Sphaerotilus uruguayifluvii</name>
    <dbReference type="NCBI Taxonomy" id="2735897"/>
    <lineage>
        <taxon>Bacteria</taxon>
        <taxon>Pseudomonadati</taxon>
        <taxon>Pseudomonadota</taxon>
        <taxon>Betaproteobacteria</taxon>
        <taxon>Burkholderiales</taxon>
        <taxon>Sphaerotilaceae</taxon>
        <taxon>Sphaerotilus</taxon>
    </lineage>
</organism>
<accession>A0ABX2FXP3</accession>
<gene>
    <name evidence="1" type="ORF">HNQ01_000505</name>
</gene>
<dbReference type="Proteomes" id="UP001516061">
    <property type="component" value="Unassembled WGS sequence"/>
</dbReference>
<reference evidence="1 2" key="1">
    <citation type="submission" date="2020-05" db="EMBL/GenBank/DDBJ databases">
        <title>Genomic Encyclopedia of Type Strains, Phase IV (KMG-V): Genome sequencing to study the core and pangenomes of soil and plant-associated prokaryotes.</title>
        <authorList>
            <person name="Whitman W."/>
        </authorList>
    </citation>
    <scope>NUCLEOTIDE SEQUENCE [LARGE SCALE GENOMIC DNA]</scope>
    <source>
        <strain evidence="1 2">C29</strain>
    </source>
</reference>
<evidence type="ECO:0000313" key="1">
    <source>
        <dbReference type="EMBL" id="NRT54795.1"/>
    </source>
</evidence>
<comment type="caution">
    <text evidence="1">The sequence shown here is derived from an EMBL/GenBank/DDBJ whole genome shotgun (WGS) entry which is preliminary data.</text>
</comment>
<dbReference type="InterPro" id="IPR006522">
    <property type="entry name" value="Phage_virion_morphogenesis"/>
</dbReference>
<sequence>MSNTFSIQTSDEGFTAGLQRLLERGGDTSTLTFLIGQGIEERIDARFASSTGPDGQRWKPNSPVTLAREALRLAVSKGNRRKGGSLSKRGAERLAAKKPLIGETGMLRDQIAMQHDGDGVTVAASAVYAAIQQFGGTRAEFAHLWGDIPARPFMPVTPDGELYPTEAEAIMDDLNKFFAGLE</sequence>
<protein>
    <submittedName>
        <fullName evidence="1">Phage gpG-like protein</fullName>
    </submittedName>
</protein>
<dbReference type="EMBL" id="JABSNM010000002">
    <property type="protein sequence ID" value="NRT54795.1"/>
    <property type="molecule type" value="Genomic_DNA"/>
</dbReference>
<proteinExistence type="predicted"/>
<keyword evidence="2" id="KW-1185">Reference proteome</keyword>
<dbReference type="Pfam" id="PF05069">
    <property type="entry name" value="Phage_tail_S"/>
    <property type="match status" value="1"/>
</dbReference>
<name>A0ABX2FXP3_9BURK</name>